<keyword evidence="3" id="KW-1185">Reference proteome</keyword>
<organism evidence="2 3">
    <name type="scientific">Zingiber officinale</name>
    <name type="common">Ginger</name>
    <name type="synonym">Amomum zingiber</name>
    <dbReference type="NCBI Taxonomy" id="94328"/>
    <lineage>
        <taxon>Eukaryota</taxon>
        <taxon>Viridiplantae</taxon>
        <taxon>Streptophyta</taxon>
        <taxon>Embryophyta</taxon>
        <taxon>Tracheophyta</taxon>
        <taxon>Spermatophyta</taxon>
        <taxon>Magnoliopsida</taxon>
        <taxon>Liliopsida</taxon>
        <taxon>Zingiberales</taxon>
        <taxon>Zingiberaceae</taxon>
        <taxon>Zingiber</taxon>
    </lineage>
</organism>
<protein>
    <recommendedName>
        <fullName evidence="1">Methyltransferase type 11 domain-containing protein</fullName>
    </recommendedName>
</protein>
<dbReference type="Gene3D" id="3.40.50.150">
    <property type="entry name" value="Vaccinia Virus protein VP39"/>
    <property type="match status" value="1"/>
</dbReference>
<feature type="domain" description="Methyltransferase type 11" evidence="1">
    <location>
        <begin position="106"/>
        <end position="194"/>
    </location>
</feature>
<dbReference type="AlphaFoldDB" id="A0A8J5FES6"/>
<sequence>MQLFSPALYKCHRGHRVLHYSHKSDEKSTMADLFHKQAEFYVEARPSYPDELFRFISSKTPKRTRVWDVGTGSGQAAVSVSIYNIHFAFCNLIDCLVNMFSLSLERFSTQLAQLYERVVATDTSPEQLRFAPKHANVDYRHTPSAMSLADLHRHVAPPSTVDLVTVAQALHWFDHAAFYDQVDSVLAKPGGVLAAWCYTLPRVDPSVDAVLRRVYAQSNPFWAPERRKVDDEYRTILFSYDPVEGEETTGPFEFATERTMDLEAYLTYVRSWSAYQTAKERGVELLTEETVAELERAWGGDGKLVKAIRFPIFLRIGKVKN</sequence>
<gene>
    <name evidence="2" type="ORF">ZIOFF_053639</name>
</gene>
<reference evidence="2 3" key="1">
    <citation type="submission" date="2020-08" db="EMBL/GenBank/DDBJ databases">
        <title>Plant Genome Project.</title>
        <authorList>
            <person name="Zhang R.-G."/>
        </authorList>
    </citation>
    <scope>NUCLEOTIDE SEQUENCE [LARGE SCALE GENOMIC DNA]</scope>
    <source>
        <tissue evidence="2">Rhizome</tissue>
    </source>
</reference>
<accession>A0A8J5FES6</accession>
<dbReference type="InterPro" id="IPR013216">
    <property type="entry name" value="Methyltransf_11"/>
</dbReference>
<dbReference type="GO" id="GO:0008757">
    <property type="term" value="F:S-adenosylmethionine-dependent methyltransferase activity"/>
    <property type="evidence" value="ECO:0007669"/>
    <property type="project" value="InterPro"/>
</dbReference>
<dbReference type="Pfam" id="PF08241">
    <property type="entry name" value="Methyltransf_11"/>
    <property type="match status" value="1"/>
</dbReference>
<dbReference type="EMBL" id="JACMSC010000015">
    <property type="protein sequence ID" value="KAG6485110.1"/>
    <property type="molecule type" value="Genomic_DNA"/>
</dbReference>
<dbReference type="InterPro" id="IPR029063">
    <property type="entry name" value="SAM-dependent_MTases_sf"/>
</dbReference>
<evidence type="ECO:0000259" key="1">
    <source>
        <dbReference type="Pfam" id="PF08241"/>
    </source>
</evidence>
<comment type="caution">
    <text evidence="2">The sequence shown here is derived from an EMBL/GenBank/DDBJ whole genome shotgun (WGS) entry which is preliminary data.</text>
</comment>
<evidence type="ECO:0000313" key="3">
    <source>
        <dbReference type="Proteomes" id="UP000734854"/>
    </source>
</evidence>
<dbReference type="SUPFAM" id="SSF53335">
    <property type="entry name" value="S-adenosyl-L-methionine-dependent methyltransferases"/>
    <property type="match status" value="1"/>
</dbReference>
<evidence type="ECO:0000313" key="2">
    <source>
        <dbReference type="EMBL" id="KAG6485110.1"/>
    </source>
</evidence>
<dbReference type="PANTHER" id="PTHR45180">
    <property type="entry name" value="OS01G0307686 PROTEIN"/>
    <property type="match status" value="1"/>
</dbReference>
<dbReference type="Proteomes" id="UP000734854">
    <property type="component" value="Unassembled WGS sequence"/>
</dbReference>
<name>A0A8J5FES6_ZINOF</name>
<dbReference type="PANTHER" id="PTHR45180:SF1">
    <property type="entry name" value="OS01G0307686 PROTEIN"/>
    <property type="match status" value="1"/>
</dbReference>
<dbReference type="CDD" id="cd02440">
    <property type="entry name" value="AdoMet_MTases"/>
    <property type="match status" value="1"/>
</dbReference>
<proteinExistence type="predicted"/>